<name>A0AAN9KNE4_CLITE</name>
<evidence type="ECO:0000313" key="1">
    <source>
        <dbReference type="EMBL" id="KAK7320101.1"/>
    </source>
</evidence>
<gene>
    <name evidence="1" type="ORF">RJT34_04835</name>
</gene>
<comment type="caution">
    <text evidence="1">The sequence shown here is derived from an EMBL/GenBank/DDBJ whole genome shotgun (WGS) entry which is preliminary data.</text>
</comment>
<dbReference type="Proteomes" id="UP001359559">
    <property type="component" value="Unassembled WGS sequence"/>
</dbReference>
<sequence>MKSHCYLPSIEQSKQVSLSSGRISHGVARSGITASLATDHLAPVHICFSIGSDAYYGCFNTSANLAPLLTNAQVPASRSSSENDSVISSPGRVPYHPLIWKA</sequence>
<organism evidence="1 2">
    <name type="scientific">Clitoria ternatea</name>
    <name type="common">Butterfly pea</name>
    <dbReference type="NCBI Taxonomy" id="43366"/>
    <lineage>
        <taxon>Eukaryota</taxon>
        <taxon>Viridiplantae</taxon>
        <taxon>Streptophyta</taxon>
        <taxon>Embryophyta</taxon>
        <taxon>Tracheophyta</taxon>
        <taxon>Spermatophyta</taxon>
        <taxon>Magnoliopsida</taxon>
        <taxon>eudicotyledons</taxon>
        <taxon>Gunneridae</taxon>
        <taxon>Pentapetalae</taxon>
        <taxon>rosids</taxon>
        <taxon>fabids</taxon>
        <taxon>Fabales</taxon>
        <taxon>Fabaceae</taxon>
        <taxon>Papilionoideae</taxon>
        <taxon>50 kb inversion clade</taxon>
        <taxon>NPAAA clade</taxon>
        <taxon>indigoferoid/millettioid clade</taxon>
        <taxon>Phaseoleae</taxon>
        <taxon>Clitoria</taxon>
    </lineage>
</organism>
<reference evidence="1 2" key="1">
    <citation type="submission" date="2024-01" db="EMBL/GenBank/DDBJ databases">
        <title>The genomes of 5 underutilized Papilionoideae crops provide insights into root nodulation and disease resistance.</title>
        <authorList>
            <person name="Yuan L."/>
        </authorList>
    </citation>
    <scope>NUCLEOTIDE SEQUENCE [LARGE SCALE GENOMIC DNA]</scope>
    <source>
        <strain evidence="1">LY-2023</strain>
        <tissue evidence="1">Leaf</tissue>
    </source>
</reference>
<evidence type="ECO:0000313" key="2">
    <source>
        <dbReference type="Proteomes" id="UP001359559"/>
    </source>
</evidence>
<accession>A0AAN9KNE4</accession>
<protein>
    <submittedName>
        <fullName evidence="1">Uncharacterized protein</fullName>
    </submittedName>
</protein>
<keyword evidence="2" id="KW-1185">Reference proteome</keyword>
<dbReference type="EMBL" id="JAYKXN010000001">
    <property type="protein sequence ID" value="KAK7320101.1"/>
    <property type="molecule type" value="Genomic_DNA"/>
</dbReference>
<proteinExistence type="predicted"/>
<dbReference type="AlphaFoldDB" id="A0AAN9KNE4"/>